<evidence type="ECO:0000256" key="6">
    <source>
        <dbReference type="HAMAP-Rule" id="MF_01877"/>
    </source>
</evidence>
<dbReference type="InterPro" id="IPR018063">
    <property type="entry name" value="SAM_MeTrfase_RsmI_CS"/>
</dbReference>
<evidence type="ECO:0000256" key="5">
    <source>
        <dbReference type="ARBA" id="ARBA00022691"/>
    </source>
</evidence>
<evidence type="ECO:0000259" key="8">
    <source>
        <dbReference type="Pfam" id="PF23016"/>
    </source>
</evidence>
<dbReference type="CDD" id="cd11648">
    <property type="entry name" value="RsmI"/>
    <property type="match status" value="1"/>
</dbReference>
<dbReference type="InterPro" id="IPR053910">
    <property type="entry name" value="RsmI_HTH"/>
</dbReference>
<proteinExistence type="inferred from homology"/>
<organism evidence="9 10">
    <name type="scientific">Parasphingorhabdus cellanae</name>
    <dbReference type="NCBI Taxonomy" id="2806553"/>
    <lineage>
        <taxon>Bacteria</taxon>
        <taxon>Pseudomonadati</taxon>
        <taxon>Pseudomonadota</taxon>
        <taxon>Alphaproteobacteria</taxon>
        <taxon>Sphingomonadales</taxon>
        <taxon>Sphingomonadaceae</taxon>
        <taxon>Parasphingorhabdus</taxon>
    </lineage>
</organism>
<dbReference type="Gene3D" id="3.30.950.10">
    <property type="entry name" value="Methyltransferase, Cobalt-precorrin-4 Transmethylase, Domain 2"/>
    <property type="match status" value="1"/>
</dbReference>
<dbReference type="InterPro" id="IPR000878">
    <property type="entry name" value="4pyrrol_Mease"/>
</dbReference>
<dbReference type="InterPro" id="IPR008189">
    <property type="entry name" value="rRNA_ssu_MeTfrase_I"/>
</dbReference>
<evidence type="ECO:0000256" key="3">
    <source>
        <dbReference type="ARBA" id="ARBA00022603"/>
    </source>
</evidence>
<dbReference type="PANTHER" id="PTHR46111">
    <property type="entry name" value="RIBOSOMAL RNA SMALL SUBUNIT METHYLTRANSFERASE I"/>
    <property type="match status" value="1"/>
</dbReference>
<evidence type="ECO:0000256" key="4">
    <source>
        <dbReference type="ARBA" id="ARBA00022679"/>
    </source>
</evidence>
<dbReference type="SUPFAM" id="SSF53790">
    <property type="entry name" value="Tetrapyrrole methylase"/>
    <property type="match status" value="1"/>
</dbReference>
<evidence type="ECO:0000256" key="2">
    <source>
        <dbReference type="ARBA" id="ARBA00022552"/>
    </source>
</evidence>
<comment type="function">
    <text evidence="6">Catalyzes the 2'-O-methylation of the ribose of cytidine 1402 (C1402) in 16S rRNA.</text>
</comment>
<dbReference type="Pfam" id="PF00590">
    <property type="entry name" value="TP_methylase"/>
    <property type="match status" value="1"/>
</dbReference>
<dbReference type="NCBIfam" id="TIGR00096">
    <property type="entry name" value="16S rRNA (cytidine(1402)-2'-O)-methyltransferase"/>
    <property type="match status" value="1"/>
</dbReference>
<feature type="domain" description="RsmI HTH" evidence="8">
    <location>
        <begin position="236"/>
        <end position="275"/>
    </location>
</feature>
<protein>
    <recommendedName>
        <fullName evidence="6">Ribosomal RNA small subunit methyltransferase I</fullName>
        <ecNumber evidence="6">2.1.1.198</ecNumber>
    </recommendedName>
    <alternativeName>
        <fullName evidence="6">16S rRNA 2'-O-ribose C1402 methyltransferase</fullName>
    </alternativeName>
    <alternativeName>
        <fullName evidence="6">rRNA (cytidine-2'-O-)-methyltransferase RsmI</fullName>
    </alternativeName>
</protein>
<dbReference type="InterPro" id="IPR035996">
    <property type="entry name" value="4pyrrol_Methylase_sf"/>
</dbReference>
<dbReference type="InterPro" id="IPR014777">
    <property type="entry name" value="4pyrrole_Mease_sub1"/>
</dbReference>
<gene>
    <name evidence="6 9" type="primary">rsmI</name>
    <name evidence="9" type="ORF">J4G78_15620</name>
</gene>
<evidence type="ECO:0000313" key="9">
    <source>
        <dbReference type="EMBL" id="QTD55607.1"/>
    </source>
</evidence>
<dbReference type="EC" id="2.1.1.198" evidence="6"/>
<dbReference type="PROSITE" id="PS01296">
    <property type="entry name" value="RSMI"/>
    <property type="match status" value="1"/>
</dbReference>
<keyword evidence="5 6" id="KW-0949">S-adenosyl-L-methionine</keyword>
<dbReference type="Gene3D" id="3.40.1010.10">
    <property type="entry name" value="Cobalt-precorrin-4 Transmethylase, Domain 1"/>
    <property type="match status" value="1"/>
</dbReference>
<dbReference type="Pfam" id="PF23016">
    <property type="entry name" value="RsmI_C"/>
    <property type="match status" value="1"/>
</dbReference>
<feature type="domain" description="Tetrapyrrole methylase" evidence="7">
    <location>
        <begin position="13"/>
        <end position="211"/>
    </location>
</feature>
<name>A0ABX7T4Z5_9SPHN</name>
<keyword evidence="3 6" id="KW-0489">Methyltransferase</keyword>
<dbReference type="PANTHER" id="PTHR46111:SF1">
    <property type="entry name" value="RIBOSOMAL RNA SMALL SUBUNIT METHYLTRANSFERASE I"/>
    <property type="match status" value="1"/>
</dbReference>
<dbReference type="InterPro" id="IPR014776">
    <property type="entry name" value="4pyrrole_Mease_sub2"/>
</dbReference>
<dbReference type="HAMAP" id="MF_01877">
    <property type="entry name" value="16SrRNA_methyltr_I"/>
    <property type="match status" value="1"/>
</dbReference>
<dbReference type="EMBL" id="CP071794">
    <property type="protein sequence ID" value="QTD55607.1"/>
    <property type="molecule type" value="Genomic_DNA"/>
</dbReference>
<accession>A0ABX7T4Z5</accession>
<comment type="catalytic activity">
    <reaction evidence="6">
        <text>cytidine(1402) in 16S rRNA + S-adenosyl-L-methionine = 2'-O-methylcytidine(1402) in 16S rRNA + S-adenosyl-L-homocysteine + H(+)</text>
        <dbReference type="Rhea" id="RHEA:42924"/>
        <dbReference type="Rhea" id="RHEA-COMP:10285"/>
        <dbReference type="Rhea" id="RHEA-COMP:10286"/>
        <dbReference type="ChEBI" id="CHEBI:15378"/>
        <dbReference type="ChEBI" id="CHEBI:57856"/>
        <dbReference type="ChEBI" id="CHEBI:59789"/>
        <dbReference type="ChEBI" id="CHEBI:74495"/>
        <dbReference type="ChEBI" id="CHEBI:82748"/>
        <dbReference type="EC" id="2.1.1.198"/>
    </reaction>
</comment>
<evidence type="ECO:0000313" key="10">
    <source>
        <dbReference type="Proteomes" id="UP000663923"/>
    </source>
</evidence>
<keyword evidence="2 6" id="KW-0698">rRNA processing</keyword>
<reference evidence="9 10" key="1">
    <citation type="submission" date="2021-03" db="EMBL/GenBank/DDBJ databases">
        <title>Complete genome of Parasphingorhabdus_sp.JHSY0214.</title>
        <authorList>
            <person name="Yoo J.H."/>
            <person name="Bae J.W."/>
        </authorList>
    </citation>
    <scope>NUCLEOTIDE SEQUENCE [LARGE SCALE GENOMIC DNA]</scope>
    <source>
        <strain evidence="9 10">JHSY0214</strain>
    </source>
</reference>
<dbReference type="PIRSF" id="PIRSF005917">
    <property type="entry name" value="MTase_YraL"/>
    <property type="match status" value="1"/>
</dbReference>
<keyword evidence="10" id="KW-1185">Reference proteome</keyword>
<keyword evidence="1 6" id="KW-0963">Cytoplasm</keyword>
<comment type="similarity">
    <text evidence="6">Belongs to the methyltransferase superfamily. RsmI family.</text>
</comment>
<evidence type="ECO:0000256" key="1">
    <source>
        <dbReference type="ARBA" id="ARBA00022490"/>
    </source>
</evidence>
<dbReference type="GO" id="GO:0008168">
    <property type="term" value="F:methyltransferase activity"/>
    <property type="evidence" value="ECO:0007669"/>
    <property type="project" value="UniProtKB-KW"/>
</dbReference>
<dbReference type="Proteomes" id="UP000663923">
    <property type="component" value="Chromosome"/>
</dbReference>
<keyword evidence="4 6" id="KW-0808">Transferase</keyword>
<evidence type="ECO:0000259" key="7">
    <source>
        <dbReference type="Pfam" id="PF00590"/>
    </source>
</evidence>
<comment type="subcellular location">
    <subcellularLocation>
        <location evidence="6">Cytoplasm</location>
    </subcellularLocation>
</comment>
<dbReference type="GO" id="GO:0032259">
    <property type="term" value="P:methylation"/>
    <property type="evidence" value="ECO:0007669"/>
    <property type="project" value="UniProtKB-KW"/>
</dbReference>
<sequence>MAFIMSAPIEHGLYIVATPIGNLGDLSRRAEEILAVADLILVEDSRVTGKLLNYIGKKKKMMVYNDHKGEQERHDILAMVGCKIVALVSDAGTPLISDPGYKLVRDAQAAGAYVTTIPGPSAVIAALTLSGLPSDRFLFEGFLPSKAKARGEVLEELKWVKATLVFYENGSRLGAMLADAENNLGDRAAAVIREITKKFEETVTGSLSDLAHRYATEKPKGEIVVVIGPPGVAEPASSEDIETALRSALERLPASKAASEVARAFDTDRKELYDLTNRWKADAQK</sequence>